<reference evidence="1" key="1">
    <citation type="submission" date="2023-07" db="EMBL/GenBank/DDBJ databases">
        <title>Black Yeasts Isolated from many extreme environments.</title>
        <authorList>
            <person name="Coleine C."/>
            <person name="Stajich J.E."/>
            <person name="Selbmann L."/>
        </authorList>
    </citation>
    <scope>NUCLEOTIDE SEQUENCE</scope>
    <source>
        <strain evidence="1">CCFEE 5714</strain>
    </source>
</reference>
<dbReference type="Proteomes" id="UP001281147">
    <property type="component" value="Unassembled WGS sequence"/>
</dbReference>
<gene>
    <name evidence="1" type="ORF">LTR37_001893</name>
</gene>
<name>A0ACC3NVT3_9PEZI</name>
<accession>A0ACC3NVT3</accession>
<sequence>MPLYQSLEQGSFRLLRLLPDLDRVVIVVSVFHLSSQNLPPYEALSYAWGTEGFTEHIYCIVGSGGTAHEDSVEIPVAISPHLLAGLKSLRATAQYGRPRWLWVDALCINQRDLDEKSVQVPLMSEIYPRAERVVVWLGKGDSSSENAMRTIPELAATMSDIQDLQSVNYKTASTYGLPPGTHATWADLRSWYNRDWFRRLWVLQEVCLAKEIVFLCGSEQLAFIHPAHLATLIRKSQIVAGTEENHMLPPGLDFLDSLVDYKNYLNHDYDVGLVLLFNVTRSLQCRNIVDRVYGTLGMLHPRTRERITVDYSQENLEHPAKLFTQVGKLMLEENGPINRFTLFWFMSKPHMLGTPSWLPGYMYPIEGQALCMERAGWPKDPTSPYYEPRISTSLSIPAVSLKHPDNIQIDGMFIDQVADVVHLDWEWSYYGSSDEDVSLAAQNATDFLCIEAQCACLAGGAGLAPSSIVYCQILVANRDIQELEAYNTEEICQDHQEALSYFHARQTGVDEQGLRPNKPRLYRYVSSISEKWKSGRSFFTTKSGRVGIGGFDSTLAAGDHVVVLFGAHQLFLLRDAPADGLQLMIGDAFIPGLMDCEVFNDVDKLHRQTLEIC</sequence>
<keyword evidence="2" id="KW-1185">Reference proteome</keyword>
<evidence type="ECO:0000313" key="1">
    <source>
        <dbReference type="EMBL" id="KAK3723170.1"/>
    </source>
</evidence>
<dbReference type="EMBL" id="JAUTXU010000010">
    <property type="protein sequence ID" value="KAK3723170.1"/>
    <property type="molecule type" value="Genomic_DNA"/>
</dbReference>
<evidence type="ECO:0000313" key="2">
    <source>
        <dbReference type="Proteomes" id="UP001281147"/>
    </source>
</evidence>
<comment type="caution">
    <text evidence="1">The sequence shown here is derived from an EMBL/GenBank/DDBJ whole genome shotgun (WGS) entry which is preliminary data.</text>
</comment>
<proteinExistence type="predicted"/>
<protein>
    <submittedName>
        <fullName evidence="1">Uncharacterized protein</fullName>
    </submittedName>
</protein>
<organism evidence="1 2">
    <name type="scientific">Vermiconidia calcicola</name>
    <dbReference type="NCBI Taxonomy" id="1690605"/>
    <lineage>
        <taxon>Eukaryota</taxon>
        <taxon>Fungi</taxon>
        <taxon>Dikarya</taxon>
        <taxon>Ascomycota</taxon>
        <taxon>Pezizomycotina</taxon>
        <taxon>Dothideomycetes</taxon>
        <taxon>Dothideomycetidae</taxon>
        <taxon>Mycosphaerellales</taxon>
        <taxon>Extremaceae</taxon>
        <taxon>Vermiconidia</taxon>
    </lineage>
</organism>